<feature type="region of interest" description="Disordered" evidence="1">
    <location>
        <begin position="1"/>
        <end position="37"/>
    </location>
</feature>
<evidence type="ECO:0000313" key="2">
    <source>
        <dbReference type="EMBL" id="JAD53956.1"/>
    </source>
</evidence>
<feature type="compositionally biased region" description="Polar residues" evidence="1">
    <location>
        <begin position="1"/>
        <end position="12"/>
    </location>
</feature>
<dbReference type="AlphaFoldDB" id="A0A0A9AS40"/>
<protein>
    <submittedName>
        <fullName evidence="2">Uncharacterized protein</fullName>
    </submittedName>
</protein>
<sequence length="66" mass="7391">MIQMKYPSNSNKGGPRKGRNSVQGRQQPPSKFAPQSVKSNTNRLCLISILHMNSCSIHHSFLLLLI</sequence>
<reference evidence="2" key="2">
    <citation type="journal article" date="2015" name="Data Brief">
        <title>Shoot transcriptome of the giant reed, Arundo donax.</title>
        <authorList>
            <person name="Barrero R.A."/>
            <person name="Guerrero F.D."/>
            <person name="Moolhuijzen P."/>
            <person name="Goolsby J.A."/>
            <person name="Tidwell J."/>
            <person name="Bellgard S.E."/>
            <person name="Bellgard M.I."/>
        </authorList>
    </citation>
    <scope>NUCLEOTIDE SEQUENCE</scope>
    <source>
        <tissue evidence="2">Shoot tissue taken approximately 20 cm above the soil surface</tissue>
    </source>
</reference>
<organism evidence="2">
    <name type="scientific">Arundo donax</name>
    <name type="common">Giant reed</name>
    <name type="synonym">Donax arundinaceus</name>
    <dbReference type="NCBI Taxonomy" id="35708"/>
    <lineage>
        <taxon>Eukaryota</taxon>
        <taxon>Viridiplantae</taxon>
        <taxon>Streptophyta</taxon>
        <taxon>Embryophyta</taxon>
        <taxon>Tracheophyta</taxon>
        <taxon>Spermatophyta</taxon>
        <taxon>Magnoliopsida</taxon>
        <taxon>Liliopsida</taxon>
        <taxon>Poales</taxon>
        <taxon>Poaceae</taxon>
        <taxon>PACMAD clade</taxon>
        <taxon>Arundinoideae</taxon>
        <taxon>Arundineae</taxon>
        <taxon>Arundo</taxon>
    </lineage>
</organism>
<proteinExistence type="predicted"/>
<feature type="compositionally biased region" description="Polar residues" evidence="1">
    <location>
        <begin position="20"/>
        <end position="29"/>
    </location>
</feature>
<accession>A0A0A9AS40</accession>
<reference evidence="2" key="1">
    <citation type="submission" date="2014-09" db="EMBL/GenBank/DDBJ databases">
        <authorList>
            <person name="Magalhaes I.L.F."/>
            <person name="Oliveira U."/>
            <person name="Santos F.R."/>
            <person name="Vidigal T.H.D.A."/>
            <person name="Brescovit A.D."/>
            <person name="Santos A.J."/>
        </authorList>
    </citation>
    <scope>NUCLEOTIDE SEQUENCE</scope>
    <source>
        <tissue evidence="2">Shoot tissue taken approximately 20 cm above the soil surface</tissue>
    </source>
</reference>
<dbReference type="EMBL" id="GBRH01243939">
    <property type="protein sequence ID" value="JAD53956.1"/>
    <property type="molecule type" value="Transcribed_RNA"/>
</dbReference>
<name>A0A0A9AS40_ARUDO</name>
<evidence type="ECO:0000256" key="1">
    <source>
        <dbReference type="SAM" id="MobiDB-lite"/>
    </source>
</evidence>